<gene>
    <name evidence="1" type="primary">GLEAN_00512</name>
    <name evidence="1" type="ORF">TcasGA2_TC000512</name>
</gene>
<evidence type="ECO:0000313" key="1">
    <source>
        <dbReference type="EMBL" id="EEZ98099.1"/>
    </source>
</evidence>
<dbReference type="AlphaFoldDB" id="D6W9W6"/>
<reference evidence="1 2" key="2">
    <citation type="journal article" date="2010" name="Nucleic Acids Res.">
        <title>BeetleBase in 2010: revisions to provide comprehensive genomic information for Tribolium castaneum.</title>
        <authorList>
            <person name="Kim H.S."/>
            <person name="Murphy T."/>
            <person name="Xia J."/>
            <person name="Caragea D."/>
            <person name="Park Y."/>
            <person name="Beeman R.W."/>
            <person name="Lorenzen M.D."/>
            <person name="Butcher S."/>
            <person name="Manak J.R."/>
            <person name="Brown S.J."/>
        </authorList>
    </citation>
    <scope>GENOME REANNOTATION</scope>
    <source>
        <strain evidence="1 2">Georgia GA2</strain>
    </source>
</reference>
<sequence>MNQMERTEFKNKNVIVECNKRRSICLMNSFRDNTPLEHGALTPKIHSATQIYSNYAYLGKQQRCCGWNNFFLLKEEKPRKERTLSWPGSHRDSITYLTVTSPSCLQKITILNTIINENGEDVITLFQCKVDVVQADIVRLLQP</sequence>
<name>D6W9W6_TRICA</name>
<proteinExistence type="predicted"/>
<protein>
    <submittedName>
        <fullName evidence="1">Uncharacterized protein</fullName>
    </submittedName>
</protein>
<keyword evidence="2" id="KW-1185">Reference proteome</keyword>
<dbReference type="EMBL" id="KQ971312">
    <property type="protein sequence ID" value="EEZ98099.1"/>
    <property type="molecule type" value="Genomic_DNA"/>
</dbReference>
<dbReference type="Proteomes" id="UP000007266">
    <property type="component" value="Linkage group 2"/>
</dbReference>
<organism evidence="1 2">
    <name type="scientific">Tribolium castaneum</name>
    <name type="common">Red flour beetle</name>
    <dbReference type="NCBI Taxonomy" id="7070"/>
    <lineage>
        <taxon>Eukaryota</taxon>
        <taxon>Metazoa</taxon>
        <taxon>Ecdysozoa</taxon>
        <taxon>Arthropoda</taxon>
        <taxon>Hexapoda</taxon>
        <taxon>Insecta</taxon>
        <taxon>Pterygota</taxon>
        <taxon>Neoptera</taxon>
        <taxon>Endopterygota</taxon>
        <taxon>Coleoptera</taxon>
        <taxon>Polyphaga</taxon>
        <taxon>Cucujiformia</taxon>
        <taxon>Tenebrionidae</taxon>
        <taxon>Tenebrionidae incertae sedis</taxon>
        <taxon>Tribolium</taxon>
    </lineage>
</organism>
<accession>D6W9W6</accession>
<dbReference type="HOGENOM" id="CLU_1808700_0_0_1"/>
<reference evidence="1 2" key="1">
    <citation type="journal article" date="2008" name="Nature">
        <title>The genome of the model beetle and pest Tribolium castaneum.</title>
        <authorList>
            <consortium name="Tribolium Genome Sequencing Consortium"/>
            <person name="Richards S."/>
            <person name="Gibbs R.A."/>
            <person name="Weinstock G.M."/>
            <person name="Brown S.J."/>
            <person name="Denell R."/>
            <person name="Beeman R.W."/>
            <person name="Gibbs R."/>
            <person name="Beeman R.W."/>
            <person name="Brown S.J."/>
            <person name="Bucher G."/>
            <person name="Friedrich M."/>
            <person name="Grimmelikhuijzen C.J."/>
            <person name="Klingler M."/>
            <person name="Lorenzen M."/>
            <person name="Richards S."/>
            <person name="Roth S."/>
            <person name="Schroder R."/>
            <person name="Tautz D."/>
            <person name="Zdobnov E.M."/>
            <person name="Muzny D."/>
            <person name="Gibbs R.A."/>
            <person name="Weinstock G.M."/>
            <person name="Attaway T."/>
            <person name="Bell S."/>
            <person name="Buhay C.J."/>
            <person name="Chandrabose M.N."/>
            <person name="Chavez D."/>
            <person name="Clerk-Blankenburg K.P."/>
            <person name="Cree A."/>
            <person name="Dao M."/>
            <person name="Davis C."/>
            <person name="Chacko J."/>
            <person name="Dinh H."/>
            <person name="Dugan-Rocha S."/>
            <person name="Fowler G."/>
            <person name="Garner T.T."/>
            <person name="Garnes J."/>
            <person name="Gnirke A."/>
            <person name="Hawes A."/>
            <person name="Hernandez J."/>
            <person name="Hines S."/>
            <person name="Holder M."/>
            <person name="Hume J."/>
            <person name="Jhangiani S.N."/>
            <person name="Joshi V."/>
            <person name="Khan Z.M."/>
            <person name="Jackson L."/>
            <person name="Kovar C."/>
            <person name="Kowis A."/>
            <person name="Lee S."/>
            <person name="Lewis L.R."/>
            <person name="Margolis J."/>
            <person name="Morgan M."/>
            <person name="Nazareth L.V."/>
            <person name="Nguyen N."/>
            <person name="Okwuonu G."/>
            <person name="Parker D."/>
            <person name="Richards S."/>
            <person name="Ruiz S.J."/>
            <person name="Santibanez J."/>
            <person name="Savard J."/>
            <person name="Scherer S.E."/>
            <person name="Schneider B."/>
            <person name="Sodergren E."/>
            <person name="Tautz D."/>
            <person name="Vattahil S."/>
            <person name="Villasana D."/>
            <person name="White C.S."/>
            <person name="Wright R."/>
            <person name="Park Y."/>
            <person name="Beeman R.W."/>
            <person name="Lord J."/>
            <person name="Oppert B."/>
            <person name="Lorenzen M."/>
            <person name="Brown S."/>
            <person name="Wang L."/>
            <person name="Savard J."/>
            <person name="Tautz D."/>
            <person name="Richards S."/>
            <person name="Weinstock G."/>
            <person name="Gibbs R.A."/>
            <person name="Liu Y."/>
            <person name="Worley K."/>
            <person name="Weinstock G."/>
            <person name="Elsik C.G."/>
            <person name="Reese J.T."/>
            <person name="Elhaik E."/>
            <person name="Landan G."/>
            <person name="Graur D."/>
            <person name="Arensburger P."/>
            <person name="Atkinson P."/>
            <person name="Beeman R.W."/>
            <person name="Beidler J."/>
            <person name="Brown S.J."/>
            <person name="Demuth J.P."/>
            <person name="Drury D.W."/>
            <person name="Du Y.Z."/>
            <person name="Fujiwara H."/>
            <person name="Lorenzen M."/>
            <person name="Maselli V."/>
            <person name="Osanai M."/>
            <person name="Park Y."/>
            <person name="Robertson H.M."/>
            <person name="Tu Z."/>
            <person name="Wang J.J."/>
            <person name="Wang S."/>
            <person name="Richards S."/>
            <person name="Song H."/>
            <person name="Zhang L."/>
            <person name="Sodergren E."/>
            <person name="Werner D."/>
            <person name="Stanke M."/>
            <person name="Morgenstern B."/>
            <person name="Solovyev V."/>
            <person name="Kosarev P."/>
            <person name="Brown G."/>
            <person name="Chen H.C."/>
            <person name="Ermolaeva O."/>
            <person name="Hlavina W."/>
            <person name="Kapustin Y."/>
            <person name="Kiryutin B."/>
            <person name="Kitts P."/>
            <person name="Maglott D."/>
            <person name="Pruitt K."/>
            <person name="Sapojnikov V."/>
            <person name="Souvorov A."/>
            <person name="Mackey A.J."/>
            <person name="Waterhouse R.M."/>
            <person name="Wyder S."/>
            <person name="Zdobnov E.M."/>
            <person name="Zdobnov E.M."/>
            <person name="Wyder S."/>
            <person name="Kriventseva E.V."/>
            <person name="Kadowaki T."/>
            <person name="Bork P."/>
            <person name="Aranda M."/>
            <person name="Bao R."/>
            <person name="Beermann A."/>
            <person name="Berns N."/>
            <person name="Bolognesi R."/>
            <person name="Bonneton F."/>
            <person name="Bopp D."/>
            <person name="Brown S.J."/>
            <person name="Bucher G."/>
            <person name="Butts T."/>
            <person name="Chaumot A."/>
            <person name="Denell R.E."/>
            <person name="Ferrier D.E."/>
            <person name="Friedrich M."/>
            <person name="Gordon C.M."/>
            <person name="Jindra M."/>
            <person name="Klingler M."/>
            <person name="Lan Q."/>
            <person name="Lattorff H.M."/>
            <person name="Laudet V."/>
            <person name="von Levetsow C."/>
            <person name="Liu Z."/>
            <person name="Lutz R."/>
            <person name="Lynch J.A."/>
            <person name="da Fonseca R.N."/>
            <person name="Posnien N."/>
            <person name="Reuter R."/>
            <person name="Roth S."/>
            <person name="Savard J."/>
            <person name="Schinko J.B."/>
            <person name="Schmitt C."/>
            <person name="Schoppmeier M."/>
            <person name="Schroder R."/>
            <person name="Shippy T.D."/>
            <person name="Simonnet F."/>
            <person name="Marques-Souza H."/>
            <person name="Tautz D."/>
            <person name="Tomoyasu Y."/>
            <person name="Trauner J."/>
            <person name="Van der Zee M."/>
            <person name="Vervoort M."/>
            <person name="Wittkopp N."/>
            <person name="Wimmer E.A."/>
            <person name="Yang X."/>
            <person name="Jones A.K."/>
            <person name="Sattelle D.B."/>
            <person name="Ebert P.R."/>
            <person name="Nelson D."/>
            <person name="Scott J.G."/>
            <person name="Beeman R.W."/>
            <person name="Muthukrishnan S."/>
            <person name="Kramer K.J."/>
            <person name="Arakane Y."/>
            <person name="Beeman R.W."/>
            <person name="Zhu Q."/>
            <person name="Hogenkamp D."/>
            <person name="Dixit R."/>
            <person name="Oppert B."/>
            <person name="Jiang H."/>
            <person name="Zou Z."/>
            <person name="Marshall J."/>
            <person name="Elpidina E."/>
            <person name="Vinokurov K."/>
            <person name="Oppert C."/>
            <person name="Zou Z."/>
            <person name="Evans J."/>
            <person name="Lu Z."/>
            <person name="Zhao P."/>
            <person name="Sumathipala N."/>
            <person name="Altincicek B."/>
            <person name="Vilcinskas A."/>
            <person name="Williams M."/>
            <person name="Hultmark D."/>
            <person name="Hetru C."/>
            <person name="Jiang H."/>
            <person name="Grimmelikhuijzen C.J."/>
            <person name="Hauser F."/>
            <person name="Cazzamali G."/>
            <person name="Williamson M."/>
            <person name="Park Y."/>
            <person name="Li B."/>
            <person name="Tanaka Y."/>
            <person name="Predel R."/>
            <person name="Neupert S."/>
            <person name="Schachtner J."/>
            <person name="Verleyen P."/>
            <person name="Raible F."/>
            <person name="Bork P."/>
            <person name="Friedrich M."/>
            <person name="Walden K.K."/>
            <person name="Robertson H.M."/>
            <person name="Angeli S."/>
            <person name="Foret S."/>
            <person name="Bucher G."/>
            <person name="Schuetz S."/>
            <person name="Maleszka R."/>
            <person name="Wimmer E.A."/>
            <person name="Beeman R.W."/>
            <person name="Lorenzen M."/>
            <person name="Tomoyasu Y."/>
            <person name="Miller S.C."/>
            <person name="Grossmann D."/>
            <person name="Bucher G."/>
        </authorList>
    </citation>
    <scope>NUCLEOTIDE SEQUENCE [LARGE SCALE GENOMIC DNA]</scope>
    <source>
        <strain evidence="1 2">Georgia GA2</strain>
    </source>
</reference>
<evidence type="ECO:0000313" key="2">
    <source>
        <dbReference type="Proteomes" id="UP000007266"/>
    </source>
</evidence>